<protein>
    <submittedName>
        <fullName evidence="2">Uncharacterized protein</fullName>
    </submittedName>
</protein>
<dbReference type="AlphaFoldDB" id="A0A1G8G949"/>
<gene>
    <name evidence="2" type="ORF">SAMN05216466_114183</name>
</gene>
<dbReference type="EMBL" id="FNCJ01000014">
    <property type="protein sequence ID" value="SDH90831.1"/>
    <property type="molecule type" value="Genomic_DNA"/>
</dbReference>
<accession>A0A1G8G949</accession>
<dbReference type="Proteomes" id="UP000199706">
    <property type="component" value="Unassembled WGS sequence"/>
</dbReference>
<evidence type="ECO:0000313" key="3">
    <source>
        <dbReference type="Proteomes" id="UP000199706"/>
    </source>
</evidence>
<proteinExistence type="predicted"/>
<name>A0A1G8G949_9BURK</name>
<feature type="compositionally biased region" description="Basic and acidic residues" evidence="1">
    <location>
        <begin position="1"/>
        <end position="19"/>
    </location>
</feature>
<sequence>MSRPRLTRDDPRRPGRLDSDFDSQGIHHTASLPGRQVVRCRLALA</sequence>
<evidence type="ECO:0000313" key="2">
    <source>
        <dbReference type="EMBL" id="SDH90831.1"/>
    </source>
</evidence>
<feature type="region of interest" description="Disordered" evidence="1">
    <location>
        <begin position="1"/>
        <end position="28"/>
    </location>
</feature>
<organism evidence="2 3">
    <name type="scientific">Paraburkholderia phenazinium</name>
    <dbReference type="NCBI Taxonomy" id="60549"/>
    <lineage>
        <taxon>Bacteria</taxon>
        <taxon>Pseudomonadati</taxon>
        <taxon>Pseudomonadota</taxon>
        <taxon>Betaproteobacteria</taxon>
        <taxon>Burkholderiales</taxon>
        <taxon>Burkholderiaceae</taxon>
        <taxon>Paraburkholderia</taxon>
    </lineage>
</organism>
<evidence type="ECO:0000256" key="1">
    <source>
        <dbReference type="SAM" id="MobiDB-lite"/>
    </source>
</evidence>
<reference evidence="2 3" key="1">
    <citation type="submission" date="2016-10" db="EMBL/GenBank/DDBJ databases">
        <authorList>
            <person name="de Groot N.N."/>
        </authorList>
    </citation>
    <scope>NUCLEOTIDE SEQUENCE [LARGE SCALE GENOMIC DNA]</scope>
    <source>
        <strain evidence="2 3">LMG 2247</strain>
    </source>
</reference>